<comment type="caution">
    <text evidence="2">The sequence shown here is derived from an EMBL/GenBank/DDBJ whole genome shotgun (WGS) entry which is preliminary data.</text>
</comment>
<evidence type="ECO:0000256" key="1">
    <source>
        <dbReference type="SAM" id="SignalP"/>
    </source>
</evidence>
<sequence length="211" mass="23221">MHGLLKYCWLLLLVSLQVAGQCPSYKYQPEFIVSYGQLTSSDLIGGWKISAPDGKRSTTETSTTGANFFTTRYFLYSCLSVGFAGGYIDQKGNNNQRYCAEYVTTSTYEHKAVTIAVELNYIYRIRKYVDIYTFIGAGPAFKTAVTTNVASPISVDGPAKTTKSEDIVFHYTPLGVRVGGRIGGFAELGFGYKGLLSGGLSLRLGRRWCSR</sequence>
<dbReference type="Proteomes" id="UP000239872">
    <property type="component" value="Unassembled WGS sequence"/>
</dbReference>
<feature type="signal peptide" evidence="1">
    <location>
        <begin position="1"/>
        <end position="19"/>
    </location>
</feature>
<evidence type="ECO:0000313" key="3">
    <source>
        <dbReference type="Proteomes" id="UP000239872"/>
    </source>
</evidence>
<evidence type="ECO:0008006" key="4">
    <source>
        <dbReference type="Google" id="ProtNLM"/>
    </source>
</evidence>
<accession>A0A2S7SSL2</accession>
<organism evidence="2 3">
    <name type="scientific">Flavipsychrobacter stenotrophus</name>
    <dbReference type="NCBI Taxonomy" id="2077091"/>
    <lineage>
        <taxon>Bacteria</taxon>
        <taxon>Pseudomonadati</taxon>
        <taxon>Bacteroidota</taxon>
        <taxon>Chitinophagia</taxon>
        <taxon>Chitinophagales</taxon>
        <taxon>Chitinophagaceae</taxon>
        <taxon>Flavipsychrobacter</taxon>
    </lineage>
</organism>
<evidence type="ECO:0000313" key="2">
    <source>
        <dbReference type="EMBL" id="PQJ09734.1"/>
    </source>
</evidence>
<dbReference type="EMBL" id="PPSL01000005">
    <property type="protein sequence ID" value="PQJ09734.1"/>
    <property type="molecule type" value="Genomic_DNA"/>
</dbReference>
<gene>
    <name evidence="2" type="ORF">CJD36_017550</name>
</gene>
<dbReference type="AlphaFoldDB" id="A0A2S7SSL2"/>
<protein>
    <recommendedName>
        <fullName evidence="4">Outer membrane protein beta-barrel domain-containing protein</fullName>
    </recommendedName>
</protein>
<proteinExistence type="predicted"/>
<keyword evidence="1" id="KW-0732">Signal</keyword>
<keyword evidence="3" id="KW-1185">Reference proteome</keyword>
<name>A0A2S7SSL2_9BACT</name>
<feature type="chain" id="PRO_5015393221" description="Outer membrane protein beta-barrel domain-containing protein" evidence="1">
    <location>
        <begin position="20"/>
        <end position="211"/>
    </location>
</feature>
<reference evidence="2 3" key="1">
    <citation type="submission" date="2018-01" db="EMBL/GenBank/DDBJ databases">
        <title>A novel member of the phylum Bacteroidetes isolated from glacier ice.</title>
        <authorList>
            <person name="Liu Q."/>
            <person name="Xin Y.-H."/>
        </authorList>
    </citation>
    <scope>NUCLEOTIDE SEQUENCE [LARGE SCALE GENOMIC DNA]</scope>
    <source>
        <strain evidence="2 3">RB1R16</strain>
    </source>
</reference>